<sequence>MTSGVLSPSYPVQTYPVQHAEQAFRLLLSGKTTDKIYAPCAVEHSERATSKNPAGKAATHDPKSAIDIEWNAKNGQRTAWTASRKFASKQKKPCPNPAHGRPRIRTTLANGKAWLKERSIKAGAPAYLREPKLQHIERREWQHIISANEEAMLYNEAGQFRGLVVRNFTNSEKSPPIAG</sequence>
<protein>
    <submittedName>
        <fullName evidence="2">Uu.00g143830.m01.CDS01</fullName>
    </submittedName>
</protein>
<organism evidence="2 3">
    <name type="scientific">Anthostomella pinea</name>
    <dbReference type="NCBI Taxonomy" id="933095"/>
    <lineage>
        <taxon>Eukaryota</taxon>
        <taxon>Fungi</taxon>
        <taxon>Dikarya</taxon>
        <taxon>Ascomycota</taxon>
        <taxon>Pezizomycotina</taxon>
        <taxon>Sordariomycetes</taxon>
        <taxon>Xylariomycetidae</taxon>
        <taxon>Xylariales</taxon>
        <taxon>Xylariaceae</taxon>
        <taxon>Anthostomella</taxon>
    </lineage>
</organism>
<gene>
    <name evidence="2" type="ORF">KHLLAP_LOCUS9825</name>
</gene>
<evidence type="ECO:0000313" key="3">
    <source>
        <dbReference type="Proteomes" id="UP001295740"/>
    </source>
</evidence>
<accession>A0AAI8VRX5</accession>
<reference evidence="2" key="1">
    <citation type="submission" date="2023-10" db="EMBL/GenBank/DDBJ databases">
        <authorList>
            <person name="Hackl T."/>
        </authorList>
    </citation>
    <scope>NUCLEOTIDE SEQUENCE</scope>
</reference>
<feature type="region of interest" description="Disordered" evidence="1">
    <location>
        <begin position="82"/>
        <end position="103"/>
    </location>
</feature>
<comment type="caution">
    <text evidence="2">The sequence shown here is derived from an EMBL/GenBank/DDBJ whole genome shotgun (WGS) entry which is preliminary data.</text>
</comment>
<keyword evidence="3" id="KW-1185">Reference proteome</keyword>
<dbReference type="Proteomes" id="UP001295740">
    <property type="component" value="Unassembled WGS sequence"/>
</dbReference>
<feature type="region of interest" description="Disordered" evidence="1">
    <location>
        <begin position="44"/>
        <end position="64"/>
    </location>
</feature>
<proteinExistence type="predicted"/>
<name>A0AAI8VRX5_9PEZI</name>
<evidence type="ECO:0000256" key="1">
    <source>
        <dbReference type="SAM" id="MobiDB-lite"/>
    </source>
</evidence>
<dbReference type="AlphaFoldDB" id="A0AAI8VRX5"/>
<dbReference type="EMBL" id="CAUWAG010000012">
    <property type="protein sequence ID" value="CAJ2509357.1"/>
    <property type="molecule type" value="Genomic_DNA"/>
</dbReference>
<evidence type="ECO:0000313" key="2">
    <source>
        <dbReference type="EMBL" id="CAJ2509357.1"/>
    </source>
</evidence>